<sequence length="525" mass="57810">MKSRFIYLFLGFTIGLCLFFCNPSDLRNSGDTRSEASLERLLWQEFIRPLAVCDTTQFEYEPAYRSVTVREALTPIQIIQTRDKSIYVFGISTFKPEKNLDADAFIGTEDSTTSRNAALFKFTANGALEWTRTIGLANTAGNAIGLIESDSGVYLTFSASSSVGSPLNNFISGFTNVAVFHMAKDGSILWNTYFGSNTGNNKAYSIAKLSNGDLVVGGETNSNGFSSFTGSVIKLSSTIPENASFVMRLKPTGTGTWVHFFAGSTSTQIRTVEKVSVSSTDTIYTYGFEREPLDVGYNQVVQNHTGTTPRKEFLIAQFDSDGKYLRHTFLLSGSSQASPILPIPKESEIANEMIFAGVTSAQFVGLDSVRVRNYQGSYDQFVIKLNSTLNASYVTYLGGPGADQGSIYKIFQDSRKDGYFVFSPFLFDPGYDTSFPGRAGYPTLGLIRLDSTGNLLEYGFKAETEFNVPLTYTDTCDGGSLIGYYVGDAIDFSIAKYAKFRLSKTRPQIPIYRTYQDPFGQYPGK</sequence>
<organism evidence="1 2">
    <name type="scientific">Leptospira ognonensis</name>
    <dbReference type="NCBI Taxonomy" id="2484945"/>
    <lineage>
        <taxon>Bacteria</taxon>
        <taxon>Pseudomonadati</taxon>
        <taxon>Spirochaetota</taxon>
        <taxon>Spirochaetia</taxon>
        <taxon>Leptospirales</taxon>
        <taxon>Leptospiraceae</taxon>
        <taxon>Leptospira</taxon>
    </lineage>
</organism>
<gene>
    <name evidence="1" type="ORF">EHQ58_08940</name>
</gene>
<proteinExistence type="predicted"/>
<dbReference type="RefSeq" id="WP_135623548.1">
    <property type="nucleotide sequence ID" value="NZ_RQGD01000024.1"/>
</dbReference>
<dbReference type="PANTHER" id="PTHR42754">
    <property type="entry name" value="ENDOGLUCANASE"/>
    <property type="match status" value="1"/>
</dbReference>
<name>A0A4R9K390_9LEPT</name>
<evidence type="ECO:0000313" key="1">
    <source>
        <dbReference type="EMBL" id="TGL59360.1"/>
    </source>
</evidence>
<dbReference type="PANTHER" id="PTHR42754:SF1">
    <property type="entry name" value="LIPOPROTEIN"/>
    <property type="match status" value="1"/>
</dbReference>
<comment type="caution">
    <text evidence="1">The sequence shown here is derived from an EMBL/GenBank/DDBJ whole genome shotgun (WGS) entry which is preliminary data.</text>
</comment>
<protein>
    <submittedName>
        <fullName evidence="1">Uncharacterized protein</fullName>
    </submittedName>
</protein>
<dbReference type="OrthoDB" id="9811934at2"/>
<keyword evidence="2" id="KW-1185">Reference proteome</keyword>
<dbReference type="Proteomes" id="UP000297693">
    <property type="component" value="Unassembled WGS sequence"/>
</dbReference>
<reference evidence="1" key="1">
    <citation type="journal article" date="2019" name="PLoS Negl. Trop. Dis.">
        <title>Revisiting the worldwide diversity of Leptospira species in the environment.</title>
        <authorList>
            <person name="Vincent A.T."/>
            <person name="Schiettekatte O."/>
            <person name="Bourhy P."/>
            <person name="Veyrier F.J."/>
            <person name="Picardeau M."/>
        </authorList>
    </citation>
    <scope>NUCLEOTIDE SEQUENCE [LARGE SCALE GENOMIC DNA]</scope>
    <source>
        <strain evidence="1">201702476</strain>
    </source>
</reference>
<evidence type="ECO:0000313" key="2">
    <source>
        <dbReference type="Proteomes" id="UP000297693"/>
    </source>
</evidence>
<accession>A0A4R9K390</accession>
<dbReference type="EMBL" id="RQGD01000024">
    <property type="protein sequence ID" value="TGL59360.1"/>
    <property type="molecule type" value="Genomic_DNA"/>
</dbReference>
<dbReference type="AlphaFoldDB" id="A0A4R9K390"/>